<reference evidence="1 2" key="1">
    <citation type="submission" date="2019-08" db="EMBL/GenBank/DDBJ databases">
        <title>Whole genome of Aphis craccivora.</title>
        <authorList>
            <person name="Voronova N.V."/>
            <person name="Shulinski R.S."/>
            <person name="Bandarenka Y.V."/>
            <person name="Zhorov D.G."/>
            <person name="Warner D."/>
        </authorList>
    </citation>
    <scope>NUCLEOTIDE SEQUENCE [LARGE SCALE GENOMIC DNA]</scope>
    <source>
        <strain evidence="1">180601</strain>
        <tissue evidence="1">Whole Body</tissue>
    </source>
</reference>
<organism evidence="1 2">
    <name type="scientific">Aphis craccivora</name>
    <name type="common">Cowpea aphid</name>
    <dbReference type="NCBI Taxonomy" id="307492"/>
    <lineage>
        <taxon>Eukaryota</taxon>
        <taxon>Metazoa</taxon>
        <taxon>Ecdysozoa</taxon>
        <taxon>Arthropoda</taxon>
        <taxon>Hexapoda</taxon>
        <taxon>Insecta</taxon>
        <taxon>Pterygota</taxon>
        <taxon>Neoptera</taxon>
        <taxon>Paraneoptera</taxon>
        <taxon>Hemiptera</taxon>
        <taxon>Sternorrhyncha</taxon>
        <taxon>Aphidomorpha</taxon>
        <taxon>Aphidoidea</taxon>
        <taxon>Aphididae</taxon>
        <taxon>Aphidini</taxon>
        <taxon>Aphis</taxon>
        <taxon>Aphis</taxon>
    </lineage>
</organism>
<dbReference type="Proteomes" id="UP000478052">
    <property type="component" value="Unassembled WGS sequence"/>
</dbReference>
<evidence type="ECO:0000313" key="1">
    <source>
        <dbReference type="EMBL" id="KAF0748937.1"/>
    </source>
</evidence>
<dbReference type="EMBL" id="VUJU01006291">
    <property type="protein sequence ID" value="KAF0748937.1"/>
    <property type="molecule type" value="Genomic_DNA"/>
</dbReference>
<dbReference type="PANTHER" id="PTHR47272">
    <property type="entry name" value="DDE_TNP_1_7 DOMAIN-CONTAINING PROTEIN"/>
    <property type="match status" value="1"/>
</dbReference>
<comment type="caution">
    <text evidence="1">The sequence shown here is derived from an EMBL/GenBank/DDBJ whole genome shotgun (WGS) entry which is preliminary data.</text>
</comment>
<sequence length="144" mass="16638">VKWADNKCVTIVNSYISISAPSETVSRYDRNKKERVNVKCPKVIKEYNSHKGDADLADIRHYSQLNNNQQRTLQFKHFRYEIAKSLLAQSSVGRPSTNLILSKRKRKTMPIEAPSKESRMDNIDHFPIHNIKGRCTYCTKGQTI</sequence>
<dbReference type="OrthoDB" id="123207at2759"/>
<dbReference type="PANTHER" id="PTHR47272:SF1">
    <property type="entry name" value="PIGGYBAC TRANSPOSABLE ELEMENT-DERIVED PROTEIN 3-LIKE"/>
    <property type="match status" value="1"/>
</dbReference>
<evidence type="ECO:0000313" key="2">
    <source>
        <dbReference type="Proteomes" id="UP000478052"/>
    </source>
</evidence>
<keyword evidence="2" id="KW-1185">Reference proteome</keyword>
<feature type="non-terminal residue" evidence="1">
    <location>
        <position position="1"/>
    </location>
</feature>
<proteinExistence type="predicted"/>
<dbReference type="AlphaFoldDB" id="A0A6G0Y455"/>
<name>A0A6G0Y455_APHCR</name>
<gene>
    <name evidence="1" type="ORF">FWK35_00023812</name>
</gene>
<protein>
    <submittedName>
        <fullName evidence="1">PiggyBac transposable element-derived protein 3-like</fullName>
    </submittedName>
</protein>
<accession>A0A6G0Y455</accession>